<keyword evidence="1" id="KW-0560">Oxidoreductase</keyword>
<dbReference type="Pfam" id="PF00465">
    <property type="entry name" value="Fe-ADH"/>
    <property type="match status" value="1"/>
</dbReference>
<feature type="domain" description="Fe-containing alcohol dehydrogenase-like C-terminal" evidence="3">
    <location>
        <begin position="240"/>
        <end position="419"/>
    </location>
</feature>
<dbReference type="Gene3D" id="1.20.1090.10">
    <property type="entry name" value="Dehydroquinate synthase-like - alpha domain"/>
    <property type="match status" value="1"/>
</dbReference>
<feature type="domain" description="Alcohol dehydrogenase iron-type/glycerol dehydrogenase GldA" evidence="2">
    <location>
        <begin position="37"/>
        <end position="181"/>
    </location>
</feature>
<dbReference type="OrthoDB" id="3360544at2759"/>
<sequence>MSIVDYSVQHPSTELQGFYGWTDTLRGIQYGPATVSTALPKFFKLLGVSKALVLTGRSLYEKTDVVKKVEESLKAINGYGATYYQIGQHSPIAGIKDATKVFTDAGCDVIVSVGGGSPVDAAKAILFYLQQERGGETMPQIAIPTTLSAAEYSIGAGYTDDSGKKVAVTSQKLAPAAIILDAELTLATPERLWLSTGIRALDHCVGKYFFCKIYKQLYFNIFFFLNIENLYRPLVPPPLKALGLSALADLFKYLPESKANPKSVEIRQKLQIASWMSLWPMKLEKYSALGLSHSIGHKLGAAYSIPHGITSCITLAPVVELMAEIGTEQDKEYLAKALYYLHKPSTGTVNGDVKALSASIDKLRGLAIFTLDVTNDLDDSRLVADLGLSSTLTEYNVPKEDVPTIARNTLGTDLHPLYPKTVKLLEGLY</sequence>
<dbReference type="PANTHER" id="PTHR11496:SF97">
    <property type="entry name" value="ALCOHOL DEHYDROGENASE IRON-TYPE_GLYCEROL DEHYDROGENASE GLDA DOMAIN-CONTAINING PROTEIN"/>
    <property type="match status" value="1"/>
</dbReference>
<keyword evidence="5" id="KW-1185">Reference proteome</keyword>
<dbReference type="Proteomes" id="UP001150266">
    <property type="component" value="Unassembled WGS sequence"/>
</dbReference>
<evidence type="ECO:0000313" key="4">
    <source>
        <dbReference type="EMBL" id="KAJ4483331.1"/>
    </source>
</evidence>
<evidence type="ECO:0000259" key="2">
    <source>
        <dbReference type="Pfam" id="PF00465"/>
    </source>
</evidence>
<evidence type="ECO:0000259" key="3">
    <source>
        <dbReference type="Pfam" id="PF25137"/>
    </source>
</evidence>
<evidence type="ECO:0000256" key="1">
    <source>
        <dbReference type="ARBA" id="ARBA00023002"/>
    </source>
</evidence>
<dbReference type="CDD" id="cd08192">
    <property type="entry name" value="MAR-like"/>
    <property type="match status" value="1"/>
</dbReference>
<dbReference type="InterPro" id="IPR001670">
    <property type="entry name" value="ADH_Fe/GldA"/>
</dbReference>
<dbReference type="GO" id="GO:0004022">
    <property type="term" value="F:alcohol dehydrogenase (NAD+) activity"/>
    <property type="evidence" value="ECO:0007669"/>
    <property type="project" value="TreeGrafter"/>
</dbReference>
<dbReference type="EMBL" id="JAOTPV010000004">
    <property type="protein sequence ID" value="KAJ4483331.1"/>
    <property type="molecule type" value="Genomic_DNA"/>
</dbReference>
<gene>
    <name evidence="4" type="ORF">J3R30DRAFT_3834247</name>
</gene>
<protein>
    <submittedName>
        <fullName evidence="4">Alcohol dehydrogenase IV</fullName>
    </submittedName>
</protein>
<dbReference type="GO" id="GO:0046872">
    <property type="term" value="F:metal ion binding"/>
    <property type="evidence" value="ECO:0007669"/>
    <property type="project" value="InterPro"/>
</dbReference>
<reference evidence="4" key="1">
    <citation type="submission" date="2022-08" db="EMBL/GenBank/DDBJ databases">
        <title>A Global Phylogenomic Analysis of the Shiitake Genus Lentinula.</title>
        <authorList>
            <consortium name="DOE Joint Genome Institute"/>
            <person name="Sierra-Patev S."/>
            <person name="Min B."/>
            <person name="Naranjo-Ortiz M."/>
            <person name="Looney B."/>
            <person name="Konkel Z."/>
            <person name="Slot J.C."/>
            <person name="Sakamoto Y."/>
            <person name="Steenwyk J.L."/>
            <person name="Rokas A."/>
            <person name="Carro J."/>
            <person name="Camarero S."/>
            <person name="Ferreira P."/>
            <person name="Molpeceres G."/>
            <person name="Ruiz-Duenas F.J."/>
            <person name="Serrano A."/>
            <person name="Henrissat B."/>
            <person name="Drula E."/>
            <person name="Hughes K.W."/>
            <person name="Mata J.L."/>
            <person name="Ishikawa N.K."/>
            <person name="Vargas-Isla R."/>
            <person name="Ushijima S."/>
            <person name="Smith C.A."/>
            <person name="Ahrendt S."/>
            <person name="Andreopoulos W."/>
            <person name="He G."/>
            <person name="Labutti K."/>
            <person name="Lipzen A."/>
            <person name="Ng V."/>
            <person name="Riley R."/>
            <person name="Sandor L."/>
            <person name="Barry K."/>
            <person name="Martinez A.T."/>
            <person name="Xiao Y."/>
            <person name="Gibbons J.G."/>
            <person name="Terashima K."/>
            <person name="Grigoriev I.V."/>
            <person name="Hibbett D.S."/>
        </authorList>
    </citation>
    <scope>NUCLEOTIDE SEQUENCE</scope>
    <source>
        <strain evidence="4">JLM2183</strain>
    </source>
</reference>
<dbReference type="SUPFAM" id="SSF56796">
    <property type="entry name" value="Dehydroquinate synthase-like"/>
    <property type="match status" value="1"/>
</dbReference>
<name>A0A9W9AIK7_9AGAR</name>
<proteinExistence type="predicted"/>
<dbReference type="InterPro" id="IPR018211">
    <property type="entry name" value="ADH_Fe_CS"/>
</dbReference>
<dbReference type="InterPro" id="IPR039697">
    <property type="entry name" value="Alcohol_dehydrogenase_Fe"/>
</dbReference>
<dbReference type="InterPro" id="IPR056798">
    <property type="entry name" value="ADH_Fe_C"/>
</dbReference>
<dbReference type="Gene3D" id="3.40.50.1970">
    <property type="match status" value="1"/>
</dbReference>
<dbReference type="Pfam" id="PF25137">
    <property type="entry name" value="ADH_Fe_C"/>
    <property type="match status" value="1"/>
</dbReference>
<evidence type="ECO:0000313" key="5">
    <source>
        <dbReference type="Proteomes" id="UP001150266"/>
    </source>
</evidence>
<accession>A0A9W9AIK7</accession>
<dbReference type="PANTHER" id="PTHR11496">
    <property type="entry name" value="ALCOHOL DEHYDROGENASE"/>
    <property type="match status" value="1"/>
</dbReference>
<organism evidence="4 5">
    <name type="scientific">Lentinula aciculospora</name>
    <dbReference type="NCBI Taxonomy" id="153920"/>
    <lineage>
        <taxon>Eukaryota</taxon>
        <taxon>Fungi</taxon>
        <taxon>Dikarya</taxon>
        <taxon>Basidiomycota</taxon>
        <taxon>Agaricomycotina</taxon>
        <taxon>Agaricomycetes</taxon>
        <taxon>Agaricomycetidae</taxon>
        <taxon>Agaricales</taxon>
        <taxon>Marasmiineae</taxon>
        <taxon>Omphalotaceae</taxon>
        <taxon>Lentinula</taxon>
    </lineage>
</organism>
<comment type="caution">
    <text evidence="4">The sequence shown here is derived from an EMBL/GenBank/DDBJ whole genome shotgun (WGS) entry which is preliminary data.</text>
</comment>
<dbReference type="PROSITE" id="PS00060">
    <property type="entry name" value="ADH_IRON_2"/>
    <property type="match status" value="1"/>
</dbReference>
<dbReference type="GO" id="GO:0005739">
    <property type="term" value="C:mitochondrion"/>
    <property type="evidence" value="ECO:0007669"/>
    <property type="project" value="TreeGrafter"/>
</dbReference>
<dbReference type="AlphaFoldDB" id="A0A9W9AIK7"/>